<evidence type="ECO:0000313" key="2">
    <source>
        <dbReference type="EMBL" id="CAI4033398.1"/>
    </source>
</evidence>
<proteinExistence type="predicted"/>
<keyword evidence="1" id="KW-0472">Membrane</keyword>
<accession>A0AA86N239</accession>
<organism evidence="2 3">
    <name type="scientific">Nitrospira tepida</name>
    <dbReference type="NCBI Taxonomy" id="2973512"/>
    <lineage>
        <taxon>Bacteria</taxon>
        <taxon>Pseudomonadati</taxon>
        <taxon>Nitrospirota</taxon>
        <taxon>Nitrospiria</taxon>
        <taxon>Nitrospirales</taxon>
        <taxon>Nitrospiraceae</taxon>
        <taxon>Nitrospira</taxon>
    </lineage>
</organism>
<keyword evidence="1" id="KW-0812">Transmembrane</keyword>
<dbReference type="AlphaFoldDB" id="A0AA86N239"/>
<gene>
    <name evidence="2" type="ORF">DNFV4_03834</name>
</gene>
<evidence type="ECO:0000256" key="1">
    <source>
        <dbReference type="SAM" id="Phobius"/>
    </source>
</evidence>
<sequence>MRHFNTRFRLRDSDRHIRLVYTLFLFLMAAGFVFSFFWAHSMTELSLQGIAAHYRGSDATFGEPMSFRELAEVTHFHLFTMPVVFMILAHVLYLTGAGNGFKIGVTWTGFGGVMLDLISPWLITYVSPIFSLAMLAGDCLMVAGFSIMTAIPIYEMWFLQQPLMARSNQE</sequence>
<evidence type="ECO:0000313" key="3">
    <source>
        <dbReference type="Proteomes" id="UP001179121"/>
    </source>
</evidence>
<dbReference type="KEGG" id="nti:DNFV4_03834"/>
<feature type="transmembrane region" description="Helical" evidence="1">
    <location>
        <begin position="129"/>
        <end position="154"/>
    </location>
</feature>
<keyword evidence="3" id="KW-1185">Reference proteome</keyword>
<feature type="transmembrane region" description="Helical" evidence="1">
    <location>
        <begin position="74"/>
        <end position="93"/>
    </location>
</feature>
<reference evidence="2" key="1">
    <citation type="submission" date="2022-10" db="EMBL/GenBank/DDBJ databases">
        <authorList>
            <person name="Koch H."/>
        </authorList>
    </citation>
    <scope>NUCLEOTIDE SEQUENCE</scope>
    <source>
        <strain evidence="2">DNF</strain>
    </source>
</reference>
<feature type="transmembrane region" description="Helical" evidence="1">
    <location>
        <begin position="20"/>
        <end position="39"/>
    </location>
</feature>
<dbReference type="RefSeq" id="WP_289270565.1">
    <property type="nucleotide sequence ID" value="NZ_OX365700.1"/>
</dbReference>
<feature type="transmembrane region" description="Helical" evidence="1">
    <location>
        <begin position="105"/>
        <end position="123"/>
    </location>
</feature>
<name>A0AA86N239_9BACT</name>
<protein>
    <submittedName>
        <fullName evidence="2">Uncharacterized protein</fullName>
    </submittedName>
</protein>
<dbReference type="EMBL" id="OX365700">
    <property type="protein sequence ID" value="CAI4033398.1"/>
    <property type="molecule type" value="Genomic_DNA"/>
</dbReference>
<keyword evidence="1" id="KW-1133">Transmembrane helix</keyword>
<dbReference type="Proteomes" id="UP001179121">
    <property type="component" value="Chromosome"/>
</dbReference>